<dbReference type="eggNOG" id="COG2203">
    <property type="taxonomic scope" value="Bacteria"/>
</dbReference>
<dbReference type="SMART" id="SM00044">
    <property type="entry name" value="CYCc"/>
    <property type="match status" value="1"/>
</dbReference>
<dbReference type="GO" id="GO:0006171">
    <property type="term" value="P:cAMP biosynthetic process"/>
    <property type="evidence" value="ECO:0007669"/>
    <property type="project" value="TreeGrafter"/>
</dbReference>
<evidence type="ECO:0000313" key="2">
    <source>
        <dbReference type="EMBL" id="ADK79437.1"/>
    </source>
</evidence>
<organism evidence="2 3">
    <name type="scientific">Sediminispirochaeta smaragdinae (strain DSM 11293 / JCM 15392 / SEBR 4228)</name>
    <name type="common">Spirochaeta smaragdinae</name>
    <dbReference type="NCBI Taxonomy" id="573413"/>
    <lineage>
        <taxon>Bacteria</taxon>
        <taxon>Pseudomonadati</taxon>
        <taxon>Spirochaetota</taxon>
        <taxon>Spirochaetia</taxon>
        <taxon>Spirochaetales</taxon>
        <taxon>Spirochaetaceae</taxon>
        <taxon>Sediminispirochaeta</taxon>
    </lineage>
</organism>
<proteinExistence type="predicted"/>
<dbReference type="InterPro" id="IPR029016">
    <property type="entry name" value="GAF-like_dom_sf"/>
</dbReference>
<dbReference type="eggNOG" id="COG3829">
    <property type="taxonomic scope" value="Bacteria"/>
</dbReference>
<dbReference type="SMART" id="SM00091">
    <property type="entry name" value="PAS"/>
    <property type="match status" value="1"/>
</dbReference>
<dbReference type="GO" id="GO:0035556">
    <property type="term" value="P:intracellular signal transduction"/>
    <property type="evidence" value="ECO:0007669"/>
    <property type="project" value="InterPro"/>
</dbReference>
<dbReference type="SUPFAM" id="SSF55785">
    <property type="entry name" value="PYP-like sensor domain (PAS domain)"/>
    <property type="match status" value="1"/>
</dbReference>
<dbReference type="SUPFAM" id="SSF55781">
    <property type="entry name" value="GAF domain-like"/>
    <property type="match status" value="1"/>
</dbReference>
<dbReference type="HOGENOM" id="CLU_521651_0_0_12"/>
<name>E1RAE6_SEDSS</name>
<protein>
    <submittedName>
        <fullName evidence="2">Adenylate/guanylate cyclase</fullName>
    </submittedName>
</protein>
<feature type="domain" description="Guanylate cyclase" evidence="1">
    <location>
        <begin position="346"/>
        <end position="479"/>
    </location>
</feature>
<dbReference type="PANTHER" id="PTHR43081">
    <property type="entry name" value="ADENYLATE CYCLASE, TERMINAL-DIFFERENTIATION SPECIFIC-RELATED"/>
    <property type="match status" value="1"/>
</dbReference>
<dbReference type="KEGG" id="ssm:Spirs_0281"/>
<dbReference type="EMBL" id="CP002116">
    <property type="protein sequence ID" value="ADK79437.1"/>
    <property type="molecule type" value="Genomic_DNA"/>
</dbReference>
<dbReference type="AlphaFoldDB" id="E1RAE6"/>
<dbReference type="PANTHER" id="PTHR43081:SF1">
    <property type="entry name" value="ADENYLATE CYCLASE, TERMINAL-DIFFERENTIATION SPECIFIC"/>
    <property type="match status" value="1"/>
</dbReference>
<sequence length="528" mass="59142">MTKSHVFGELVRAGSRLSDETRYTSQISILVEQAIDVSRSSVAALFAYSDPENPSALLRNVYQRGDYEIPNSIDRTSESVAFVEECGESLILHDRDRPFFSDAFLHPDMRSGIILPLFTPRSKLALLYLNSIHPRHYMQDRFLFLDSLSTLAGGMLHSSLLYRELDRQLKYTEALERYQESIFSSMTDLLITTDESGAIHYFNRAAVERFGLDESAYGKSVRDLFSSNLSKAVLSAIAESDRDGKERPGIQGIAKGIIMGDGRKEDIDFALTIAPLRGKRGRKEGLTLLFTDQSRERKLQDDMKVAVEERRVIKNMFSRYLSRDIVQALTEHPELVRPGGAKKIATVFFADIRGYTSFSESKEPEYIIEVLNEYFSQAVEVVIKHRGYIDKFIGDCIMAAWGVPVYSDEQDAISAVSCAVEIQELVKSKKRTFFTGAASKLSIGIGMHTGRLVAGNLGSSRRMDYSVIGDTVNVAARLEGVAGKGEVIITEDTRSLIGERFKLKELEPVKVKGKEKPIHIFNVLKQVS</sequence>
<dbReference type="CDD" id="cd00130">
    <property type="entry name" value="PAS"/>
    <property type="match status" value="1"/>
</dbReference>
<dbReference type="Proteomes" id="UP000002318">
    <property type="component" value="Chromosome"/>
</dbReference>
<dbReference type="Pfam" id="PF00211">
    <property type="entry name" value="Guanylate_cyc"/>
    <property type="match status" value="1"/>
</dbReference>
<evidence type="ECO:0000259" key="1">
    <source>
        <dbReference type="PROSITE" id="PS50125"/>
    </source>
</evidence>
<dbReference type="InterPro" id="IPR029787">
    <property type="entry name" value="Nucleotide_cyclase"/>
</dbReference>
<dbReference type="InterPro" id="IPR050697">
    <property type="entry name" value="Adenylyl/Guanylyl_Cyclase_3/4"/>
</dbReference>
<keyword evidence="3" id="KW-1185">Reference proteome</keyword>
<reference evidence="2 3" key="1">
    <citation type="journal article" date="2010" name="Stand. Genomic Sci.">
        <title>Complete genome sequence of Spirochaeta smaragdinae type strain (SEBR 4228).</title>
        <authorList>
            <person name="Mavromatis K."/>
            <person name="Yasawong M."/>
            <person name="Chertkov O."/>
            <person name="Lapidus A."/>
            <person name="Lucas S."/>
            <person name="Nolan M."/>
            <person name="Del Rio T.G."/>
            <person name="Tice H."/>
            <person name="Cheng J.F."/>
            <person name="Pitluck S."/>
            <person name="Liolios K."/>
            <person name="Ivanova N."/>
            <person name="Tapia R."/>
            <person name="Han C."/>
            <person name="Bruce D."/>
            <person name="Goodwin L."/>
            <person name="Pati A."/>
            <person name="Chen A."/>
            <person name="Palaniappan K."/>
            <person name="Land M."/>
            <person name="Hauser L."/>
            <person name="Chang Y.J."/>
            <person name="Jeffries C.D."/>
            <person name="Detter J.C."/>
            <person name="Rohde M."/>
            <person name="Brambilla E."/>
            <person name="Spring S."/>
            <person name="Goker M."/>
            <person name="Sikorski J."/>
            <person name="Woyke T."/>
            <person name="Bristow J."/>
            <person name="Eisen J.A."/>
            <person name="Markowitz V."/>
            <person name="Hugenholtz P."/>
            <person name="Klenk H.P."/>
            <person name="Kyrpides N.C."/>
        </authorList>
    </citation>
    <scope>NUCLEOTIDE SEQUENCE [LARGE SCALE GENOMIC DNA]</scope>
    <source>
        <strain evidence="3">DSM 11293 / JCM 15392 / SEBR 4228</strain>
    </source>
</reference>
<dbReference type="OrthoDB" id="9806704at2"/>
<dbReference type="InterPro" id="IPR000014">
    <property type="entry name" value="PAS"/>
</dbReference>
<dbReference type="GO" id="GO:0004016">
    <property type="term" value="F:adenylate cyclase activity"/>
    <property type="evidence" value="ECO:0007669"/>
    <property type="project" value="UniProtKB-ARBA"/>
</dbReference>
<dbReference type="RefSeq" id="WP_013252901.1">
    <property type="nucleotide sequence ID" value="NC_014364.1"/>
</dbReference>
<dbReference type="eggNOG" id="COG2114">
    <property type="taxonomic scope" value="Bacteria"/>
</dbReference>
<dbReference type="SUPFAM" id="SSF55073">
    <property type="entry name" value="Nucleotide cyclase"/>
    <property type="match status" value="1"/>
</dbReference>
<dbReference type="PROSITE" id="PS50125">
    <property type="entry name" value="GUANYLATE_CYCLASE_2"/>
    <property type="match status" value="1"/>
</dbReference>
<dbReference type="Gene3D" id="3.30.450.20">
    <property type="entry name" value="PAS domain"/>
    <property type="match status" value="1"/>
</dbReference>
<evidence type="ECO:0000313" key="3">
    <source>
        <dbReference type="Proteomes" id="UP000002318"/>
    </source>
</evidence>
<dbReference type="Gene3D" id="3.30.70.1230">
    <property type="entry name" value="Nucleotide cyclase"/>
    <property type="match status" value="1"/>
</dbReference>
<dbReference type="CDD" id="cd07302">
    <property type="entry name" value="CHD"/>
    <property type="match status" value="1"/>
</dbReference>
<accession>E1RAE6</accession>
<dbReference type="InterPro" id="IPR035965">
    <property type="entry name" value="PAS-like_dom_sf"/>
</dbReference>
<dbReference type="STRING" id="573413.Spirs_0281"/>
<dbReference type="NCBIfam" id="TIGR00229">
    <property type="entry name" value="sensory_box"/>
    <property type="match status" value="1"/>
</dbReference>
<dbReference type="Gene3D" id="3.30.450.40">
    <property type="match status" value="1"/>
</dbReference>
<gene>
    <name evidence="2" type="ordered locus">Spirs_0281</name>
</gene>
<dbReference type="InterPro" id="IPR001054">
    <property type="entry name" value="A/G_cyclase"/>
</dbReference>